<keyword evidence="2" id="KW-1185">Reference proteome</keyword>
<evidence type="ECO:0000313" key="2">
    <source>
        <dbReference type="Proteomes" id="UP001062846"/>
    </source>
</evidence>
<name>A0ACC0MIR8_RHOML</name>
<dbReference type="Proteomes" id="UP001062846">
    <property type="component" value="Chromosome 8"/>
</dbReference>
<proteinExistence type="predicted"/>
<reference evidence="1" key="1">
    <citation type="submission" date="2022-02" db="EMBL/GenBank/DDBJ databases">
        <title>Plant Genome Project.</title>
        <authorList>
            <person name="Zhang R.-G."/>
        </authorList>
    </citation>
    <scope>NUCLEOTIDE SEQUENCE</scope>
    <source>
        <strain evidence="1">AT1</strain>
    </source>
</reference>
<comment type="caution">
    <text evidence="1">The sequence shown here is derived from an EMBL/GenBank/DDBJ whole genome shotgun (WGS) entry which is preliminary data.</text>
</comment>
<gene>
    <name evidence="1" type="ORF">RHMOL_Rhmol08G0018000</name>
</gene>
<accession>A0ACC0MIR8</accession>
<evidence type="ECO:0000313" key="1">
    <source>
        <dbReference type="EMBL" id="KAI8540865.1"/>
    </source>
</evidence>
<sequence>MVGSGVAGNGGRVILGTPGMVGSVGFGKAVGIWALGSGGNVVGIVGSGCGWVAWGTVGIAGIGGSATLGNAGIVGMVGVVVWSRFRAPRLVWMVEKDRTMMRERTKLEAAIV</sequence>
<dbReference type="EMBL" id="CM046395">
    <property type="protein sequence ID" value="KAI8540865.1"/>
    <property type="molecule type" value="Genomic_DNA"/>
</dbReference>
<organism evidence="1 2">
    <name type="scientific">Rhododendron molle</name>
    <name type="common">Chinese azalea</name>
    <name type="synonym">Azalea mollis</name>
    <dbReference type="NCBI Taxonomy" id="49168"/>
    <lineage>
        <taxon>Eukaryota</taxon>
        <taxon>Viridiplantae</taxon>
        <taxon>Streptophyta</taxon>
        <taxon>Embryophyta</taxon>
        <taxon>Tracheophyta</taxon>
        <taxon>Spermatophyta</taxon>
        <taxon>Magnoliopsida</taxon>
        <taxon>eudicotyledons</taxon>
        <taxon>Gunneridae</taxon>
        <taxon>Pentapetalae</taxon>
        <taxon>asterids</taxon>
        <taxon>Ericales</taxon>
        <taxon>Ericaceae</taxon>
        <taxon>Ericoideae</taxon>
        <taxon>Rhodoreae</taxon>
        <taxon>Rhododendron</taxon>
    </lineage>
</organism>
<protein>
    <submittedName>
        <fullName evidence="1">Uncharacterized protein</fullName>
    </submittedName>
</protein>